<evidence type="ECO:0000256" key="3">
    <source>
        <dbReference type="ARBA" id="ARBA00022741"/>
    </source>
</evidence>
<dbReference type="PANTHER" id="PTHR35795:SF1">
    <property type="entry name" value="BIS(5'-NUCLEOSYL)-TETRAPHOSPHATASE, SYMMETRICAL"/>
    <property type="match status" value="1"/>
</dbReference>
<dbReference type="InterPro" id="IPR005249">
    <property type="entry name" value="YqeK"/>
</dbReference>
<evidence type="ECO:0000256" key="6">
    <source>
        <dbReference type="ARBA" id="ARBA00049417"/>
    </source>
</evidence>
<accession>A0A9D1A1M9</accession>
<feature type="domain" description="HD/PDEase" evidence="7">
    <location>
        <begin position="9"/>
        <end position="139"/>
    </location>
</feature>
<keyword evidence="2" id="KW-0479">Metal-binding</keyword>
<dbReference type="InterPro" id="IPR006674">
    <property type="entry name" value="HD_domain"/>
</dbReference>
<dbReference type="InterPro" id="IPR051094">
    <property type="entry name" value="Diverse_Catalytic_Enzymes"/>
</dbReference>
<dbReference type="CDD" id="cd00077">
    <property type="entry name" value="HDc"/>
    <property type="match status" value="1"/>
</dbReference>
<keyword evidence="3" id="KW-0547">Nucleotide-binding</keyword>
<protein>
    <recommendedName>
        <fullName evidence="1">bis(5'-nucleosyl)-tetraphosphatase (symmetrical)</fullName>
        <ecNumber evidence="1">3.6.1.41</ecNumber>
    </recommendedName>
</protein>
<reference evidence="8" key="1">
    <citation type="submission" date="2020-10" db="EMBL/GenBank/DDBJ databases">
        <authorList>
            <person name="Gilroy R."/>
        </authorList>
    </citation>
    <scope>NUCLEOTIDE SEQUENCE</scope>
    <source>
        <strain evidence="8">ChiGjej1B1-2707</strain>
    </source>
</reference>
<evidence type="ECO:0000256" key="4">
    <source>
        <dbReference type="ARBA" id="ARBA00022801"/>
    </source>
</evidence>
<keyword evidence="4 8" id="KW-0378">Hydrolase</keyword>
<dbReference type="SUPFAM" id="SSF109604">
    <property type="entry name" value="HD-domain/PDEase-like"/>
    <property type="match status" value="1"/>
</dbReference>
<dbReference type="SMART" id="SM00471">
    <property type="entry name" value="HDc"/>
    <property type="match status" value="1"/>
</dbReference>
<gene>
    <name evidence="8" type="primary">yqeK</name>
    <name evidence="8" type="ORF">IAA69_08630</name>
</gene>
<dbReference type="EC" id="3.6.1.41" evidence="1"/>
<proteinExistence type="predicted"/>
<keyword evidence="5" id="KW-0408">Iron</keyword>
<dbReference type="Pfam" id="PF01966">
    <property type="entry name" value="HD"/>
    <property type="match status" value="1"/>
</dbReference>
<evidence type="ECO:0000256" key="5">
    <source>
        <dbReference type="ARBA" id="ARBA00023004"/>
    </source>
</evidence>
<dbReference type="GO" id="GO:0046872">
    <property type="term" value="F:metal ion binding"/>
    <property type="evidence" value="ECO:0007669"/>
    <property type="project" value="UniProtKB-KW"/>
</dbReference>
<dbReference type="NCBIfam" id="TIGR00488">
    <property type="entry name" value="bis(5'-nucleosyl)-tetraphosphatase (symmetrical) YqeK"/>
    <property type="match status" value="1"/>
</dbReference>
<dbReference type="GO" id="GO:0008803">
    <property type="term" value="F:bis(5'-nucleosyl)-tetraphosphatase (symmetrical) activity"/>
    <property type="evidence" value="ECO:0007669"/>
    <property type="project" value="UniProtKB-EC"/>
</dbReference>
<sequence>MKSLLKERVSPKRFAHSKGVAKTARKLARAYGYPDPAQARMAGLVHDWDKRYVGAEASARADELGVDVPESVKTSMPWLLHGPTGAEALRRQFPELGEAVFQAVARHTSGAKDMTDLDMIVFVADLIEPGRTFQDVGAVRDEVGKVPLEDLFFQAFKTIFSFLVQHDRLLHPDMVEIWNHYAVRRPGAHKGRLSSTPDPKLNE</sequence>
<evidence type="ECO:0000259" key="7">
    <source>
        <dbReference type="SMART" id="SM00471"/>
    </source>
</evidence>
<name>A0A9D1A1M9_9ACTN</name>
<evidence type="ECO:0000256" key="2">
    <source>
        <dbReference type="ARBA" id="ARBA00022723"/>
    </source>
</evidence>
<dbReference type="GO" id="GO:0000166">
    <property type="term" value="F:nucleotide binding"/>
    <property type="evidence" value="ECO:0007669"/>
    <property type="project" value="UniProtKB-KW"/>
</dbReference>
<dbReference type="Proteomes" id="UP000824261">
    <property type="component" value="Unassembled WGS sequence"/>
</dbReference>
<dbReference type="Gene3D" id="1.10.3210.10">
    <property type="entry name" value="Hypothetical protein af1432"/>
    <property type="match status" value="1"/>
</dbReference>
<organism evidence="8 9">
    <name type="scientific">Candidatus Aveggerthella stercoripullorum</name>
    <dbReference type="NCBI Taxonomy" id="2840688"/>
    <lineage>
        <taxon>Bacteria</taxon>
        <taxon>Bacillati</taxon>
        <taxon>Actinomycetota</taxon>
        <taxon>Coriobacteriia</taxon>
        <taxon>Eggerthellales</taxon>
        <taxon>Eggerthellaceae</taxon>
        <taxon>Eggerthellaceae incertae sedis</taxon>
        <taxon>Candidatus Aveggerthella</taxon>
    </lineage>
</organism>
<dbReference type="PANTHER" id="PTHR35795">
    <property type="entry name" value="SLR1885 PROTEIN"/>
    <property type="match status" value="1"/>
</dbReference>
<comment type="caution">
    <text evidence="8">The sequence shown here is derived from an EMBL/GenBank/DDBJ whole genome shotgun (WGS) entry which is preliminary data.</text>
</comment>
<dbReference type="AlphaFoldDB" id="A0A9D1A1M9"/>
<evidence type="ECO:0000313" key="8">
    <source>
        <dbReference type="EMBL" id="HIR02307.1"/>
    </source>
</evidence>
<dbReference type="EMBL" id="DVGB01000106">
    <property type="protein sequence ID" value="HIR02307.1"/>
    <property type="molecule type" value="Genomic_DNA"/>
</dbReference>
<evidence type="ECO:0000256" key="1">
    <source>
        <dbReference type="ARBA" id="ARBA00012506"/>
    </source>
</evidence>
<dbReference type="InterPro" id="IPR003607">
    <property type="entry name" value="HD/PDEase_dom"/>
</dbReference>
<evidence type="ECO:0000313" key="9">
    <source>
        <dbReference type="Proteomes" id="UP000824261"/>
    </source>
</evidence>
<comment type="catalytic activity">
    <reaction evidence="6">
        <text>P(1),P(4)-bis(5'-adenosyl) tetraphosphate + H2O = 2 ADP + 2 H(+)</text>
        <dbReference type="Rhea" id="RHEA:24252"/>
        <dbReference type="ChEBI" id="CHEBI:15377"/>
        <dbReference type="ChEBI" id="CHEBI:15378"/>
        <dbReference type="ChEBI" id="CHEBI:58141"/>
        <dbReference type="ChEBI" id="CHEBI:456216"/>
        <dbReference type="EC" id="3.6.1.41"/>
    </reaction>
</comment>
<reference evidence="8" key="2">
    <citation type="journal article" date="2021" name="PeerJ">
        <title>Extensive microbial diversity within the chicken gut microbiome revealed by metagenomics and culture.</title>
        <authorList>
            <person name="Gilroy R."/>
            <person name="Ravi A."/>
            <person name="Getino M."/>
            <person name="Pursley I."/>
            <person name="Horton D.L."/>
            <person name="Alikhan N.F."/>
            <person name="Baker D."/>
            <person name="Gharbi K."/>
            <person name="Hall N."/>
            <person name="Watson M."/>
            <person name="Adriaenssens E.M."/>
            <person name="Foster-Nyarko E."/>
            <person name="Jarju S."/>
            <person name="Secka A."/>
            <person name="Antonio M."/>
            <person name="Oren A."/>
            <person name="Chaudhuri R.R."/>
            <person name="La Ragione R."/>
            <person name="Hildebrand F."/>
            <person name="Pallen M.J."/>
        </authorList>
    </citation>
    <scope>NUCLEOTIDE SEQUENCE</scope>
    <source>
        <strain evidence="8">ChiGjej1B1-2707</strain>
    </source>
</reference>